<reference evidence="4 5" key="1">
    <citation type="submission" date="2019-08" db="EMBL/GenBank/DDBJ databases">
        <title>Draft genome sequences of two oriental melons (Cucumis melo L. var makuwa).</title>
        <authorList>
            <person name="Kwon S.-Y."/>
        </authorList>
    </citation>
    <scope>NUCLEOTIDE SEQUENCE [LARGE SCALE GENOMIC DNA]</scope>
    <source>
        <strain evidence="5">cv. Chang Bougi</strain>
        <strain evidence="4">cv. SW 3</strain>
        <tissue evidence="2">Leaf</tissue>
    </source>
</reference>
<dbReference type="EMBL" id="SSTD01000141">
    <property type="protein sequence ID" value="TYK31003.1"/>
    <property type="molecule type" value="Genomic_DNA"/>
</dbReference>
<comment type="caution">
    <text evidence="2">The sequence shown here is derived from an EMBL/GenBank/DDBJ whole genome shotgun (WGS) entry which is preliminary data.</text>
</comment>
<evidence type="ECO:0000313" key="5">
    <source>
        <dbReference type="Proteomes" id="UP000321947"/>
    </source>
</evidence>
<evidence type="ECO:0000313" key="2">
    <source>
        <dbReference type="EMBL" id="KAA0035533.1"/>
    </source>
</evidence>
<protein>
    <submittedName>
        <fullName evidence="2">Zf-RVT domain-containing protein</fullName>
    </submittedName>
</protein>
<dbReference type="AlphaFoldDB" id="A0A5A7SY88"/>
<proteinExistence type="predicted"/>
<feature type="transmembrane region" description="Helical" evidence="1">
    <location>
        <begin position="86"/>
        <end position="106"/>
    </location>
</feature>
<gene>
    <name evidence="3" type="ORF">E5676_scaffold455G002350</name>
    <name evidence="2" type="ORF">E6C27_scaffold285G001990</name>
</gene>
<accession>A0A5A7SY88</accession>
<sequence>MYTIKVDLQKTYDYVNWDFLCGLLTAIGTPSRKILQQGDPLSPFLFVMVSLIHLTYVDDVISFYAADDSFLSFVSGTLQKFGELSVWVLFLGISLFAILDFLYFLVLTFEGKEEGRGGVKVAWGEAYIFKGRSLWAVDCGGGPIIDQVEEKVLYDEANRQEARISKFISLDGEYRWSWVSMELIDLWNRVQAVCPYLSVEDWWGWVPGWAGLLWGKGNVPKYSFCAWLAIKDRLGTRDRLHRVLGRVCGGSCNVFSSVLRSTLSGRSVTILFMVVRLVSSFSYSAYSDLCSWSCYILA</sequence>
<dbReference type="EMBL" id="SSTE01019907">
    <property type="protein sequence ID" value="KAA0035533.1"/>
    <property type="molecule type" value="Genomic_DNA"/>
</dbReference>
<evidence type="ECO:0000313" key="4">
    <source>
        <dbReference type="Proteomes" id="UP000321393"/>
    </source>
</evidence>
<dbReference type="Proteomes" id="UP000321947">
    <property type="component" value="Unassembled WGS sequence"/>
</dbReference>
<evidence type="ECO:0000313" key="3">
    <source>
        <dbReference type="EMBL" id="TYK31003.1"/>
    </source>
</evidence>
<keyword evidence="1" id="KW-0812">Transmembrane</keyword>
<feature type="transmembrane region" description="Helical" evidence="1">
    <location>
        <begin position="41"/>
        <end position="66"/>
    </location>
</feature>
<name>A0A5A7SY88_CUCMM</name>
<keyword evidence="1" id="KW-0472">Membrane</keyword>
<dbReference type="Proteomes" id="UP000321393">
    <property type="component" value="Unassembled WGS sequence"/>
</dbReference>
<organism evidence="2 4">
    <name type="scientific">Cucumis melo var. makuwa</name>
    <name type="common">Oriental melon</name>
    <dbReference type="NCBI Taxonomy" id="1194695"/>
    <lineage>
        <taxon>Eukaryota</taxon>
        <taxon>Viridiplantae</taxon>
        <taxon>Streptophyta</taxon>
        <taxon>Embryophyta</taxon>
        <taxon>Tracheophyta</taxon>
        <taxon>Spermatophyta</taxon>
        <taxon>Magnoliopsida</taxon>
        <taxon>eudicotyledons</taxon>
        <taxon>Gunneridae</taxon>
        <taxon>Pentapetalae</taxon>
        <taxon>rosids</taxon>
        <taxon>fabids</taxon>
        <taxon>Cucurbitales</taxon>
        <taxon>Cucurbitaceae</taxon>
        <taxon>Benincaseae</taxon>
        <taxon>Cucumis</taxon>
    </lineage>
</organism>
<evidence type="ECO:0000256" key="1">
    <source>
        <dbReference type="SAM" id="Phobius"/>
    </source>
</evidence>
<keyword evidence="1" id="KW-1133">Transmembrane helix</keyword>
<dbReference type="OrthoDB" id="1938625at2759"/>